<keyword evidence="1" id="KW-0799">Topoisomerase</keyword>
<dbReference type="InterPro" id="IPR013825">
    <property type="entry name" value="Topo_IA_cen_sub2"/>
</dbReference>
<comment type="similarity">
    <text evidence="1">Belongs to the type IA topoisomerase family.</text>
</comment>
<dbReference type="GO" id="GO:0005634">
    <property type="term" value="C:nucleus"/>
    <property type="evidence" value="ECO:0007669"/>
    <property type="project" value="TreeGrafter"/>
</dbReference>
<reference evidence="3" key="1">
    <citation type="submission" date="2022-11" db="UniProtKB">
        <authorList>
            <consortium name="WormBaseParasite"/>
        </authorList>
    </citation>
    <scope>IDENTIFICATION</scope>
</reference>
<evidence type="ECO:0000313" key="2">
    <source>
        <dbReference type="Proteomes" id="UP000887574"/>
    </source>
</evidence>
<dbReference type="PANTHER" id="PTHR11390">
    <property type="entry name" value="PROKARYOTIC DNA TOPOISOMERASE"/>
    <property type="match status" value="1"/>
</dbReference>
<dbReference type="GO" id="GO:0003677">
    <property type="term" value="F:DNA binding"/>
    <property type="evidence" value="ECO:0007669"/>
    <property type="project" value="UniProtKB-KW"/>
</dbReference>
<dbReference type="WBParaSite" id="jg5386">
    <property type="protein sequence ID" value="jg5386"/>
    <property type="gene ID" value="jg5386"/>
</dbReference>
<dbReference type="GO" id="GO:0003917">
    <property type="term" value="F:DNA topoisomerase type I (single strand cut, ATP-independent) activity"/>
    <property type="evidence" value="ECO:0007669"/>
    <property type="project" value="UniProtKB-EC"/>
</dbReference>
<comment type="function">
    <text evidence="1">Introduces a single-strand break via transesterification at a target site in duplex DNA. Releases the supercoiling and torsional tension of DNA introduced during the DNA replication and transcription by transiently cleaving and rejoining one strand of the DNA duplex. The scissile phosphodiester is attacked by the catalytic tyrosine of the enzyme, resulting in the formation of a DNA-(5'-phosphotyrosyl)-enzyme intermediate and the expulsion of a 3'-OH DNA strand.</text>
</comment>
<dbReference type="GO" id="GO:0031422">
    <property type="term" value="C:RecQ family helicase-topoisomerase III complex"/>
    <property type="evidence" value="ECO:0007669"/>
    <property type="project" value="TreeGrafter"/>
</dbReference>
<dbReference type="InterPro" id="IPR021010">
    <property type="entry name" value="Cytosolic_motility_protein"/>
</dbReference>
<dbReference type="SUPFAM" id="SSF56712">
    <property type="entry name" value="Prokaryotic type I DNA topoisomerase"/>
    <property type="match status" value="1"/>
</dbReference>
<dbReference type="EC" id="5.6.2.1" evidence="1"/>
<proteinExistence type="inferred from homology"/>
<dbReference type="InterPro" id="IPR000380">
    <property type="entry name" value="Topo_IA"/>
</dbReference>
<evidence type="ECO:0000313" key="3">
    <source>
        <dbReference type="WBParaSite" id="jg5386"/>
    </source>
</evidence>
<dbReference type="InterPro" id="IPR013824">
    <property type="entry name" value="Topo_IA_cen_sub1"/>
</dbReference>
<keyword evidence="1" id="KW-0413">Isomerase</keyword>
<dbReference type="PANTHER" id="PTHR11390:SF21">
    <property type="entry name" value="DNA TOPOISOMERASE 3-ALPHA"/>
    <property type="match status" value="1"/>
</dbReference>
<accession>A0A915EFP3</accession>
<sequence length="232" mass="27132">MQICKMGSIHSSSNPAPPKAFRKYSGWSNQLWKLSVSTLGFVVERYKAIKSFVSEQFWKLVGKDLNNKFDFTRERVRLFDMDAPGLSMNSAKKQAIKVVLVDKHPKSKWRPQLWTLLKWKNCYQYSHFDVASDLRMYRMCAAPVALVASCRRLLRRQPSLIMTPQLGPTSELVIRSLLQKLFVLWPLVTTFPGENFWNQYVALWYQSRVRPVVGRIWNDKGKNRCVLLLKWS</sequence>
<dbReference type="GO" id="GO:0006281">
    <property type="term" value="P:DNA repair"/>
    <property type="evidence" value="ECO:0007669"/>
    <property type="project" value="TreeGrafter"/>
</dbReference>
<dbReference type="Proteomes" id="UP000887574">
    <property type="component" value="Unplaced"/>
</dbReference>
<evidence type="ECO:0000256" key="1">
    <source>
        <dbReference type="RuleBase" id="RU362092"/>
    </source>
</evidence>
<name>A0A915EFP3_9BILA</name>
<dbReference type="Pfam" id="PF12150">
    <property type="entry name" value="MFP2b"/>
    <property type="match status" value="1"/>
</dbReference>
<dbReference type="Gene3D" id="2.70.20.10">
    <property type="entry name" value="Topoisomerase I, domain 3"/>
    <property type="match status" value="1"/>
</dbReference>
<dbReference type="Gene3D" id="1.10.460.10">
    <property type="entry name" value="Topoisomerase I, domain 2"/>
    <property type="match status" value="1"/>
</dbReference>
<keyword evidence="1" id="KW-0238">DNA-binding</keyword>
<dbReference type="InterPro" id="IPR023405">
    <property type="entry name" value="Topo_IA_core_domain"/>
</dbReference>
<dbReference type="GO" id="GO:0006265">
    <property type="term" value="P:DNA topological change"/>
    <property type="evidence" value="ECO:0007669"/>
    <property type="project" value="InterPro"/>
</dbReference>
<dbReference type="GO" id="GO:0006310">
    <property type="term" value="P:DNA recombination"/>
    <property type="evidence" value="ECO:0007669"/>
    <property type="project" value="TreeGrafter"/>
</dbReference>
<dbReference type="SUPFAM" id="SSF141739">
    <property type="entry name" value="MFPT repeat-like"/>
    <property type="match status" value="1"/>
</dbReference>
<comment type="catalytic activity">
    <reaction evidence="1">
        <text>ATP-independent breakage of single-stranded DNA, followed by passage and rejoining.</text>
        <dbReference type="EC" id="5.6.2.1"/>
    </reaction>
</comment>
<dbReference type="AlphaFoldDB" id="A0A915EFP3"/>
<protein>
    <recommendedName>
        <fullName evidence="1">DNA topoisomerase</fullName>
        <ecNumber evidence="1">5.6.2.1</ecNumber>
    </recommendedName>
</protein>
<organism evidence="2 3">
    <name type="scientific">Ditylenchus dipsaci</name>
    <dbReference type="NCBI Taxonomy" id="166011"/>
    <lineage>
        <taxon>Eukaryota</taxon>
        <taxon>Metazoa</taxon>
        <taxon>Ecdysozoa</taxon>
        <taxon>Nematoda</taxon>
        <taxon>Chromadorea</taxon>
        <taxon>Rhabditida</taxon>
        <taxon>Tylenchina</taxon>
        <taxon>Tylenchomorpha</taxon>
        <taxon>Sphaerularioidea</taxon>
        <taxon>Anguinidae</taxon>
        <taxon>Anguininae</taxon>
        <taxon>Ditylenchus</taxon>
    </lineage>
</organism>
<keyword evidence="2" id="KW-1185">Reference proteome</keyword>